<dbReference type="PROSITE" id="PS51898">
    <property type="entry name" value="TYR_RECOMBINASE"/>
    <property type="match status" value="1"/>
</dbReference>
<protein>
    <submittedName>
        <fullName evidence="4">Tyrosine-type recombinase/integrase</fullName>
    </submittedName>
</protein>
<organism evidence="4 5">
    <name type="scientific">Hymenobacter setariae</name>
    <dbReference type="NCBI Taxonomy" id="2594794"/>
    <lineage>
        <taxon>Bacteria</taxon>
        <taxon>Pseudomonadati</taxon>
        <taxon>Bacteroidota</taxon>
        <taxon>Cytophagia</taxon>
        <taxon>Cytophagales</taxon>
        <taxon>Hymenobacteraceae</taxon>
        <taxon>Hymenobacter</taxon>
    </lineage>
</organism>
<dbReference type="OrthoDB" id="1822491at2"/>
<keyword evidence="2" id="KW-0233">DNA recombination</keyword>
<dbReference type="GO" id="GO:0006310">
    <property type="term" value="P:DNA recombination"/>
    <property type="evidence" value="ECO:0007669"/>
    <property type="project" value="UniProtKB-KW"/>
</dbReference>
<feature type="domain" description="Tyr recombinase" evidence="3">
    <location>
        <begin position="233"/>
        <end position="444"/>
    </location>
</feature>
<dbReference type="GO" id="GO:0015074">
    <property type="term" value="P:DNA integration"/>
    <property type="evidence" value="ECO:0007669"/>
    <property type="project" value="InterPro"/>
</dbReference>
<dbReference type="SUPFAM" id="SSF56349">
    <property type="entry name" value="DNA breaking-rejoining enzymes"/>
    <property type="match status" value="1"/>
</dbReference>
<dbReference type="EMBL" id="VMRJ01000001">
    <property type="protein sequence ID" value="TVT43088.1"/>
    <property type="molecule type" value="Genomic_DNA"/>
</dbReference>
<name>A0A558C2S4_9BACT</name>
<dbReference type="PANTHER" id="PTHR30349">
    <property type="entry name" value="PHAGE INTEGRASE-RELATED"/>
    <property type="match status" value="1"/>
</dbReference>
<comment type="caution">
    <text evidence="4">The sequence shown here is derived from an EMBL/GenBank/DDBJ whole genome shotgun (WGS) entry which is preliminary data.</text>
</comment>
<dbReference type="AlphaFoldDB" id="A0A558C2S4"/>
<dbReference type="InterPro" id="IPR013762">
    <property type="entry name" value="Integrase-like_cat_sf"/>
</dbReference>
<evidence type="ECO:0000313" key="4">
    <source>
        <dbReference type="EMBL" id="TVT43088.1"/>
    </source>
</evidence>
<dbReference type="InterPro" id="IPR025269">
    <property type="entry name" value="SAM-like_dom"/>
</dbReference>
<dbReference type="InterPro" id="IPR050090">
    <property type="entry name" value="Tyrosine_recombinase_XerCD"/>
</dbReference>
<evidence type="ECO:0000259" key="3">
    <source>
        <dbReference type="PROSITE" id="PS51898"/>
    </source>
</evidence>
<dbReference type="Gene3D" id="1.10.150.130">
    <property type="match status" value="1"/>
</dbReference>
<sequence length="449" mass="51318">MATTFALVLRPPRAKDGLHPVHLRLTSDRQPTYRAIPDVAVSAKHWNEAGTLEKQNWVRGTHPEARRYNDVLRKLLRQVQQLLDENPLWSAKQVRDALDGGGGDDFLAYMQQDIERRRKAGHPRTAEKFASIRSKLQSFCLGIPHPKGRYGLRNESDDIKTQRATVTLPFSQLTLRLIRDYEIYLAGLGNRETTLNKELSFLKTVVLQAIDEDKLPEAKNPFKKIKLKEGKARPKAKLSDEEVARLEALPAEQLTRGELSARDAWLLQYYLLGSRVGDAVCMRWRDVRAEEIFFTEHKTGKAKLSPRSARLNTVLARWAERSDNPNNFVLPYLKTEAPYAQYPAGLTWAELSRLPEYRPLWMQLLRKVESATTSINGNLKRVARLAGIEKTLTSHTARHSFADRGRRRGISASDMRDMLNHHSIAQTEGYYGELESLELTQKARSIFDE</sequence>
<keyword evidence="5" id="KW-1185">Reference proteome</keyword>
<dbReference type="Pfam" id="PF00589">
    <property type="entry name" value="Phage_integrase"/>
    <property type="match status" value="1"/>
</dbReference>
<dbReference type="InterPro" id="IPR002104">
    <property type="entry name" value="Integrase_catalytic"/>
</dbReference>
<dbReference type="InterPro" id="IPR010998">
    <property type="entry name" value="Integrase_recombinase_N"/>
</dbReference>
<evidence type="ECO:0000256" key="1">
    <source>
        <dbReference type="ARBA" id="ARBA00023125"/>
    </source>
</evidence>
<gene>
    <name evidence="4" type="ORF">FNT36_03075</name>
</gene>
<dbReference type="InterPro" id="IPR035386">
    <property type="entry name" value="Arm-DNA-bind_5"/>
</dbReference>
<dbReference type="RefSeq" id="WP_144844213.1">
    <property type="nucleotide sequence ID" value="NZ_VMRJ01000001.1"/>
</dbReference>
<dbReference type="Pfam" id="PF13102">
    <property type="entry name" value="Phage_int_SAM_5"/>
    <property type="match status" value="1"/>
</dbReference>
<dbReference type="Pfam" id="PF17293">
    <property type="entry name" value="Arm-DNA-bind_5"/>
    <property type="match status" value="1"/>
</dbReference>
<dbReference type="InterPro" id="IPR011010">
    <property type="entry name" value="DNA_brk_join_enz"/>
</dbReference>
<reference evidence="4 5" key="1">
    <citation type="submission" date="2019-07" db="EMBL/GenBank/DDBJ databases">
        <title>Hymenobacter sp. straun FUR1 Genome sequencing and assembly.</title>
        <authorList>
            <person name="Chhetri G."/>
        </authorList>
    </citation>
    <scope>NUCLEOTIDE SEQUENCE [LARGE SCALE GENOMIC DNA]</scope>
    <source>
        <strain evidence="4 5">Fur1</strain>
    </source>
</reference>
<evidence type="ECO:0000313" key="5">
    <source>
        <dbReference type="Proteomes" id="UP000317624"/>
    </source>
</evidence>
<keyword evidence="1" id="KW-0238">DNA-binding</keyword>
<dbReference type="GO" id="GO:0003677">
    <property type="term" value="F:DNA binding"/>
    <property type="evidence" value="ECO:0007669"/>
    <property type="project" value="UniProtKB-KW"/>
</dbReference>
<accession>A0A558C2S4</accession>
<proteinExistence type="predicted"/>
<dbReference type="Proteomes" id="UP000317624">
    <property type="component" value="Unassembled WGS sequence"/>
</dbReference>
<dbReference type="Gene3D" id="1.10.443.10">
    <property type="entry name" value="Intergrase catalytic core"/>
    <property type="match status" value="1"/>
</dbReference>
<evidence type="ECO:0000256" key="2">
    <source>
        <dbReference type="ARBA" id="ARBA00023172"/>
    </source>
</evidence>